<dbReference type="AlphaFoldDB" id="A0A2J8P7E8"/>
<gene>
    <name evidence="1" type="ORF">CK820_G0004826</name>
</gene>
<protein>
    <submittedName>
        <fullName evidence="1">SYNPR-AS1 isoform 2</fullName>
    </submittedName>
</protein>
<organism evidence="1 2">
    <name type="scientific">Pan troglodytes</name>
    <name type="common">Chimpanzee</name>
    <dbReference type="NCBI Taxonomy" id="9598"/>
    <lineage>
        <taxon>Eukaryota</taxon>
        <taxon>Metazoa</taxon>
        <taxon>Chordata</taxon>
        <taxon>Craniata</taxon>
        <taxon>Vertebrata</taxon>
        <taxon>Euteleostomi</taxon>
        <taxon>Mammalia</taxon>
        <taxon>Eutheria</taxon>
        <taxon>Euarchontoglires</taxon>
        <taxon>Primates</taxon>
        <taxon>Haplorrhini</taxon>
        <taxon>Catarrhini</taxon>
        <taxon>Hominidae</taxon>
        <taxon>Pan</taxon>
    </lineage>
</organism>
<accession>A0A2J8P7E8</accession>
<sequence length="90" mass="10415">MADELSKAMHTPISQSRDLDLFPLFASLSALRQCSLFIDRHNSLKKPNGLDAKSNFVTPYQRKSRLVRNWCRPKEALTEPRLQVIQPRHV</sequence>
<comment type="caution">
    <text evidence="1">The sequence shown here is derived from an EMBL/GenBank/DDBJ whole genome shotgun (WGS) entry which is preliminary data.</text>
</comment>
<name>A0A2J8P7E8_PANTR</name>
<dbReference type="EMBL" id="NBAG03000218">
    <property type="protein sequence ID" value="PNI79947.1"/>
    <property type="molecule type" value="Genomic_DNA"/>
</dbReference>
<proteinExistence type="predicted"/>
<evidence type="ECO:0000313" key="2">
    <source>
        <dbReference type="Proteomes" id="UP000236370"/>
    </source>
</evidence>
<reference evidence="1 2" key="1">
    <citation type="submission" date="2017-12" db="EMBL/GenBank/DDBJ databases">
        <title>High-resolution comparative analysis of great ape genomes.</title>
        <authorList>
            <person name="Pollen A."/>
            <person name="Hastie A."/>
            <person name="Hormozdiari F."/>
            <person name="Dougherty M."/>
            <person name="Liu R."/>
            <person name="Chaisson M."/>
            <person name="Hoppe E."/>
            <person name="Hill C."/>
            <person name="Pang A."/>
            <person name="Hillier L."/>
            <person name="Baker C."/>
            <person name="Armstrong J."/>
            <person name="Shendure J."/>
            <person name="Paten B."/>
            <person name="Wilson R."/>
            <person name="Chao H."/>
            <person name="Schneider V."/>
            <person name="Ventura M."/>
            <person name="Kronenberg Z."/>
            <person name="Murali S."/>
            <person name="Gordon D."/>
            <person name="Cantsilieris S."/>
            <person name="Munson K."/>
            <person name="Nelson B."/>
            <person name="Raja A."/>
            <person name="Underwood J."/>
            <person name="Diekhans M."/>
            <person name="Fiddes I."/>
            <person name="Haussler D."/>
            <person name="Eichler E."/>
        </authorList>
    </citation>
    <scope>NUCLEOTIDE SEQUENCE [LARGE SCALE GENOMIC DNA]</scope>
    <source>
        <strain evidence="1">Yerkes chimp pedigree #C0471</strain>
    </source>
</reference>
<dbReference type="Proteomes" id="UP000236370">
    <property type="component" value="Unassembled WGS sequence"/>
</dbReference>
<evidence type="ECO:0000313" key="1">
    <source>
        <dbReference type="EMBL" id="PNI79947.1"/>
    </source>
</evidence>